<dbReference type="RefSeq" id="WP_090715797.1">
    <property type="nucleotide sequence ID" value="NZ_CAESAP020000384.1"/>
</dbReference>
<dbReference type="EMBL" id="CDSC02000199">
    <property type="protein sequence ID" value="SEH78230.1"/>
    <property type="molecule type" value="Genomic_DNA"/>
</dbReference>
<dbReference type="InterPro" id="IPR038444">
    <property type="entry name" value="DUF465_sf"/>
</dbReference>
<sequence>MEHHPLIKEFPEHKEKIHELKVNNNHFRKLAFEYEGIDKAIVRGEQGIENLGDVYLENLKKERLLLKDLLYKMLQN</sequence>
<dbReference type="OrthoDB" id="1263265at2"/>
<evidence type="ECO:0000313" key="3">
    <source>
        <dbReference type="Proteomes" id="UP000198559"/>
    </source>
</evidence>
<dbReference type="STRING" id="235205.BAZSYMB_SCAFFOLD00039_22"/>
<reference evidence="3 4" key="1">
    <citation type="submission" date="2016-06" db="EMBL/GenBank/DDBJ databases">
        <authorList>
            <person name="Petersen J."/>
            <person name="Sayavedra L."/>
        </authorList>
    </citation>
    <scope>NUCLEOTIDE SEQUENCE [LARGE SCALE GENOMIC DNA]</scope>
    <source>
        <strain evidence="4">BazSymA</strain>
        <strain evidence="3">BazSymB</strain>
    </source>
</reference>
<name>A0A1H6KR08_9GAMM</name>
<dbReference type="Proteomes" id="UP000198988">
    <property type="component" value="Unassembled WGS sequence"/>
</dbReference>
<reference evidence="1" key="2">
    <citation type="submission" date="2016-06" db="EMBL/GenBank/DDBJ databases">
        <authorList>
            <person name="Olsen C.W."/>
            <person name="Carey S."/>
            <person name="Hinshaw L."/>
            <person name="Karasin A.I."/>
        </authorList>
    </citation>
    <scope>NUCLEOTIDE SEQUENCE [LARGE SCALE GENOMIC DNA]</scope>
    <source>
        <strain evidence="1">BazSymA</strain>
        <strain evidence="2">BazSymB</strain>
    </source>
</reference>
<evidence type="ECO:0000313" key="1">
    <source>
        <dbReference type="EMBL" id="SEH78230.1"/>
    </source>
</evidence>
<evidence type="ECO:0000313" key="4">
    <source>
        <dbReference type="Proteomes" id="UP000198988"/>
    </source>
</evidence>
<accession>A0A1H6KR08</accession>
<dbReference type="Pfam" id="PF04325">
    <property type="entry name" value="DUF465"/>
    <property type="match status" value="1"/>
</dbReference>
<dbReference type="AlphaFoldDB" id="A0A1H6KR08"/>
<organism evidence="1 4">
    <name type="scientific">Bathymodiolus azoricus thioautotrophic gill symbiont</name>
    <dbReference type="NCBI Taxonomy" id="235205"/>
    <lineage>
        <taxon>Bacteria</taxon>
        <taxon>Pseudomonadati</taxon>
        <taxon>Pseudomonadota</taxon>
        <taxon>Gammaproteobacteria</taxon>
        <taxon>sulfur-oxidizing symbionts</taxon>
    </lineage>
</organism>
<proteinExistence type="predicted"/>
<evidence type="ECO:0000313" key="2">
    <source>
        <dbReference type="EMBL" id="SEH89756.1"/>
    </source>
</evidence>
<dbReference type="Gene3D" id="6.10.280.50">
    <property type="match status" value="1"/>
</dbReference>
<gene>
    <name evidence="1" type="ORF">BAZSYMA_ACONTIG02268_6</name>
    <name evidence="2" type="ORF">BAZSYMB_SCAFFOLD00039_22</name>
</gene>
<protein>
    <submittedName>
        <fullName evidence="1">Protein containing DUF465</fullName>
    </submittedName>
</protein>
<dbReference type="InterPro" id="IPR007420">
    <property type="entry name" value="DUF465"/>
</dbReference>
<dbReference type="EMBL" id="CVUD02000220">
    <property type="protein sequence ID" value="SEH89756.1"/>
    <property type="molecule type" value="Genomic_DNA"/>
</dbReference>
<dbReference type="Proteomes" id="UP000198559">
    <property type="component" value="Unassembled WGS sequence"/>
</dbReference>